<dbReference type="Proteomes" id="UP000031036">
    <property type="component" value="Unassembled WGS sequence"/>
</dbReference>
<dbReference type="AlphaFoldDB" id="A0A0B2V3J5"/>
<accession>A0A0B2V3J5</accession>
<comment type="caution">
    <text evidence="1">The sequence shown here is derived from an EMBL/GenBank/DDBJ whole genome shotgun (WGS) entry which is preliminary data.</text>
</comment>
<sequence length="87" mass="9844">MKTSLCSQHDYACYAAPQFLQRNGALQSRSFKKAWELGHQETVKYHTKCYDSSEITTIARIETLMGISELININENATSGTLKREGE</sequence>
<protein>
    <submittedName>
        <fullName evidence="1">Uncharacterized protein</fullName>
    </submittedName>
</protein>
<dbReference type="EMBL" id="JPKZ01002205">
    <property type="protein sequence ID" value="KHN78006.1"/>
    <property type="molecule type" value="Genomic_DNA"/>
</dbReference>
<keyword evidence="2" id="KW-1185">Reference proteome</keyword>
<reference evidence="1 2" key="1">
    <citation type="submission" date="2014-11" db="EMBL/GenBank/DDBJ databases">
        <title>Genetic blueprint of the zoonotic pathogen Toxocara canis.</title>
        <authorList>
            <person name="Zhu X.-Q."/>
            <person name="Korhonen P.K."/>
            <person name="Cai H."/>
            <person name="Young N.D."/>
            <person name="Nejsum P."/>
            <person name="von Samson-Himmelstjerna G."/>
            <person name="Boag P.R."/>
            <person name="Tan P."/>
            <person name="Li Q."/>
            <person name="Min J."/>
            <person name="Yang Y."/>
            <person name="Wang X."/>
            <person name="Fang X."/>
            <person name="Hall R.S."/>
            <person name="Hofmann A."/>
            <person name="Sternberg P.W."/>
            <person name="Jex A.R."/>
            <person name="Gasser R.B."/>
        </authorList>
    </citation>
    <scope>NUCLEOTIDE SEQUENCE [LARGE SCALE GENOMIC DNA]</scope>
    <source>
        <strain evidence="1">PN_DK_2014</strain>
    </source>
</reference>
<proteinExistence type="predicted"/>
<evidence type="ECO:0000313" key="2">
    <source>
        <dbReference type="Proteomes" id="UP000031036"/>
    </source>
</evidence>
<name>A0A0B2V3J5_TOXCA</name>
<evidence type="ECO:0000313" key="1">
    <source>
        <dbReference type="EMBL" id="KHN78006.1"/>
    </source>
</evidence>
<gene>
    <name evidence="1" type="ORF">Tcan_03666</name>
</gene>
<organism evidence="1 2">
    <name type="scientific">Toxocara canis</name>
    <name type="common">Canine roundworm</name>
    <dbReference type="NCBI Taxonomy" id="6265"/>
    <lineage>
        <taxon>Eukaryota</taxon>
        <taxon>Metazoa</taxon>
        <taxon>Ecdysozoa</taxon>
        <taxon>Nematoda</taxon>
        <taxon>Chromadorea</taxon>
        <taxon>Rhabditida</taxon>
        <taxon>Spirurina</taxon>
        <taxon>Ascaridomorpha</taxon>
        <taxon>Ascaridoidea</taxon>
        <taxon>Toxocaridae</taxon>
        <taxon>Toxocara</taxon>
    </lineage>
</organism>